<evidence type="ECO:0000259" key="2">
    <source>
        <dbReference type="Pfam" id="PF09335"/>
    </source>
</evidence>
<dbReference type="RefSeq" id="WP_376920928.1">
    <property type="nucleotide sequence ID" value="NZ_JBHRSW010000029.1"/>
</dbReference>
<evidence type="ECO:0000256" key="1">
    <source>
        <dbReference type="SAM" id="Phobius"/>
    </source>
</evidence>
<keyword evidence="4" id="KW-1185">Reference proteome</keyword>
<sequence>MIASKHMLTSIGVASFLESTIVPIPLEALLIPLMQARREKLWLIAAVTTLGCVLGALLGYAVGYFLFDALRDFIFTELTTEAQFSKFQAMMKQDGFWFIFSTGVTPIPLQIAMLTAGVTAYSLFFYMLAVTTSRCIRYFGLALLIKCFGNQTENIIRKYKWRAVSIGILIIAAIITLKYTLFDTTL</sequence>
<evidence type="ECO:0000313" key="3">
    <source>
        <dbReference type="EMBL" id="MFC3122555.1"/>
    </source>
</evidence>
<feature type="transmembrane region" description="Helical" evidence="1">
    <location>
        <begin position="96"/>
        <end position="118"/>
    </location>
</feature>
<keyword evidence="1" id="KW-1133">Transmembrane helix</keyword>
<gene>
    <name evidence="3" type="ORF">ACFOHL_13100</name>
</gene>
<name>A0ABV7FTS9_9ALTE</name>
<dbReference type="InterPro" id="IPR051311">
    <property type="entry name" value="DedA_domain"/>
</dbReference>
<dbReference type="Pfam" id="PF09335">
    <property type="entry name" value="VTT_dom"/>
    <property type="match status" value="1"/>
</dbReference>
<dbReference type="PANTHER" id="PTHR42709:SF11">
    <property type="entry name" value="DEDA FAMILY PROTEIN"/>
    <property type="match status" value="1"/>
</dbReference>
<feature type="transmembrane region" description="Helical" evidence="1">
    <location>
        <begin position="161"/>
        <end position="181"/>
    </location>
</feature>
<feature type="transmembrane region" description="Helical" evidence="1">
    <location>
        <begin position="41"/>
        <end position="67"/>
    </location>
</feature>
<comment type="caution">
    <text evidence="3">The sequence shown here is derived from an EMBL/GenBank/DDBJ whole genome shotgun (WGS) entry which is preliminary data.</text>
</comment>
<keyword evidence="1" id="KW-0472">Membrane</keyword>
<proteinExistence type="predicted"/>
<dbReference type="PANTHER" id="PTHR42709">
    <property type="entry name" value="ALKALINE PHOSPHATASE LIKE PROTEIN"/>
    <property type="match status" value="1"/>
</dbReference>
<feature type="domain" description="VTT" evidence="2">
    <location>
        <begin position="40"/>
        <end position="144"/>
    </location>
</feature>
<dbReference type="InterPro" id="IPR032816">
    <property type="entry name" value="VTT_dom"/>
</dbReference>
<protein>
    <submittedName>
        <fullName evidence="3">YqaA family protein</fullName>
    </submittedName>
</protein>
<reference evidence="4" key="1">
    <citation type="journal article" date="2019" name="Int. J. Syst. Evol. Microbiol.">
        <title>The Global Catalogue of Microorganisms (GCM) 10K type strain sequencing project: providing services to taxonomists for standard genome sequencing and annotation.</title>
        <authorList>
            <consortium name="The Broad Institute Genomics Platform"/>
            <consortium name="The Broad Institute Genome Sequencing Center for Infectious Disease"/>
            <person name="Wu L."/>
            <person name="Ma J."/>
        </authorList>
    </citation>
    <scope>NUCLEOTIDE SEQUENCE [LARGE SCALE GENOMIC DNA]</scope>
    <source>
        <strain evidence="4">KCTC 52473</strain>
    </source>
</reference>
<dbReference type="Proteomes" id="UP001595478">
    <property type="component" value="Unassembled WGS sequence"/>
</dbReference>
<evidence type="ECO:0000313" key="4">
    <source>
        <dbReference type="Proteomes" id="UP001595478"/>
    </source>
</evidence>
<organism evidence="3 4">
    <name type="scientific">Agaribacter flavus</name>
    <dbReference type="NCBI Taxonomy" id="1902781"/>
    <lineage>
        <taxon>Bacteria</taxon>
        <taxon>Pseudomonadati</taxon>
        <taxon>Pseudomonadota</taxon>
        <taxon>Gammaproteobacteria</taxon>
        <taxon>Alteromonadales</taxon>
        <taxon>Alteromonadaceae</taxon>
        <taxon>Agaribacter</taxon>
    </lineage>
</organism>
<dbReference type="EMBL" id="JBHRSW010000029">
    <property type="protein sequence ID" value="MFC3122555.1"/>
    <property type="molecule type" value="Genomic_DNA"/>
</dbReference>
<accession>A0ABV7FTS9</accession>
<keyword evidence="1" id="KW-0812">Transmembrane</keyword>